<proteinExistence type="inferred from homology"/>
<dbReference type="PANTHER" id="PTHR36984">
    <property type="entry name" value="CRISPR-ASSOCIATED ENDORIBONUCLEASE CAS6 1"/>
    <property type="match status" value="1"/>
</dbReference>
<feature type="site" description="Transition state stabilizer" evidence="5">
    <location>
        <position position="52"/>
    </location>
</feature>
<reference evidence="8" key="1">
    <citation type="journal article" date="2020" name="mSystems">
        <title>Genome- and Community-Level Interaction Insights into Carbon Utilization and Element Cycling Functions of Hydrothermarchaeota in Hydrothermal Sediment.</title>
        <authorList>
            <person name="Zhou Z."/>
            <person name="Liu Y."/>
            <person name="Xu W."/>
            <person name="Pan J."/>
            <person name="Luo Z.H."/>
            <person name="Li M."/>
        </authorList>
    </citation>
    <scope>NUCLEOTIDE SEQUENCE [LARGE SCALE GENOMIC DNA]</scope>
    <source>
        <strain evidence="8">SpSt-605</strain>
    </source>
</reference>
<dbReference type="PANTHER" id="PTHR36984:SF1">
    <property type="entry name" value="CRISPR-ASSOCIATED ENDORIBONUCLEASE CAS6 1"/>
    <property type="match status" value="1"/>
</dbReference>
<dbReference type="Pfam" id="PF21350">
    <property type="entry name" value="Cas6_I-A"/>
    <property type="match status" value="1"/>
</dbReference>
<dbReference type="PIRSF" id="PIRSF005054">
    <property type="entry name" value="PF1131"/>
    <property type="match status" value="1"/>
</dbReference>
<dbReference type="InterPro" id="IPR045747">
    <property type="entry name" value="CRISPR-assoc_prot_Cas6_N_sf"/>
</dbReference>
<evidence type="ECO:0000256" key="4">
    <source>
        <dbReference type="PIRNR" id="PIRNR005054"/>
    </source>
</evidence>
<dbReference type="CDD" id="cd21140">
    <property type="entry name" value="Cas6_I-like"/>
    <property type="match status" value="1"/>
</dbReference>
<accession>A0A832LXS5</accession>
<keyword evidence="3" id="KW-0051">Antiviral defense</keyword>
<comment type="function">
    <text evidence="4">CRISPR (clustered regularly interspaced short palindromic repeat), is an adaptive immune system that provides protection against mobile genetic elements (viruses, transposable elements and conjugative plasmids). CRISPR clusters contain sequences complementary to antecedent mobile elements and target invading nucleic acids. CRISPR clusters are transcribed and processed into CRISPR RNA (crRNA).</text>
</comment>
<dbReference type="GO" id="GO:0016788">
    <property type="term" value="F:hydrolase activity, acting on ester bonds"/>
    <property type="evidence" value="ECO:0007669"/>
    <property type="project" value="InterPro"/>
</dbReference>
<dbReference type="GO" id="GO:0003723">
    <property type="term" value="F:RNA binding"/>
    <property type="evidence" value="ECO:0007669"/>
    <property type="project" value="UniProtKB-KW"/>
</dbReference>
<evidence type="ECO:0000256" key="1">
    <source>
        <dbReference type="ARBA" id="ARBA00005937"/>
    </source>
</evidence>
<evidence type="ECO:0000256" key="2">
    <source>
        <dbReference type="ARBA" id="ARBA00022884"/>
    </source>
</evidence>
<evidence type="ECO:0000313" key="8">
    <source>
        <dbReference type="EMBL" id="HGV55540.1"/>
    </source>
</evidence>
<dbReference type="EMBL" id="DSZU01000098">
    <property type="protein sequence ID" value="HGV55540.1"/>
    <property type="molecule type" value="Genomic_DNA"/>
</dbReference>
<dbReference type="Gene3D" id="3.30.70.1890">
    <property type="match status" value="1"/>
</dbReference>
<dbReference type="GO" id="GO:0051607">
    <property type="term" value="P:defense response to virus"/>
    <property type="evidence" value="ECO:0007669"/>
    <property type="project" value="UniProtKB-KW"/>
</dbReference>
<evidence type="ECO:0000256" key="3">
    <source>
        <dbReference type="ARBA" id="ARBA00023118"/>
    </source>
</evidence>
<organism evidence="8">
    <name type="scientific">Caldimicrobium thiodismutans</name>
    <dbReference type="NCBI Taxonomy" id="1653476"/>
    <lineage>
        <taxon>Bacteria</taxon>
        <taxon>Pseudomonadati</taxon>
        <taxon>Thermodesulfobacteriota</taxon>
        <taxon>Thermodesulfobacteria</taxon>
        <taxon>Thermodesulfobacteriales</taxon>
        <taxon>Thermodesulfobacteriaceae</taxon>
        <taxon>Caldimicrobium</taxon>
    </lineage>
</organism>
<sequence length="244" mass="28316">MRLILTFNAERELLLPLSYHEILQGFIYKNLEKGLAERIHQCGFPFEKRHFKLFTFSRLMGKARVNKGQISFSPPFKLVISSPLKDLLQSLAENLLKSQEVRLGDNKLFLESISVNFAPKMKEAVSIRMLSPVTVYSTLITPEGRKKTYYYNPKEKEFAELIKQNIIKKYKAFYGRPPSSQDFDIEPLRVRQEDEKLITYKGFIIKGWMGRYRLCGAQELLQFAYDAGLGAKNSQGFGYFEVEE</sequence>
<gene>
    <name evidence="8" type="primary">cas6</name>
    <name evidence="8" type="ORF">ENT73_05590</name>
</gene>
<dbReference type="AlphaFoldDB" id="A0A832LXS5"/>
<keyword evidence="2" id="KW-0694">RNA-binding</keyword>
<name>A0A832LXS5_9BACT</name>
<dbReference type="InterPro" id="IPR049435">
    <property type="entry name" value="Cas_Cas6_C"/>
</dbReference>
<dbReference type="Pfam" id="PF01881">
    <property type="entry name" value="Cas_Cas6_C"/>
    <property type="match status" value="1"/>
</dbReference>
<protein>
    <recommendedName>
        <fullName evidence="4">CRISPR-associated endoribonuclease</fullName>
    </recommendedName>
</protein>
<feature type="active site" description="Proton donor" evidence="6">
    <location>
        <position position="40"/>
    </location>
</feature>
<comment type="caution">
    <text evidence="8">The sequence shown here is derived from an EMBL/GenBank/DDBJ whole genome shotgun (WGS) entry which is preliminary data.</text>
</comment>
<evidence type="ECO:0000256" key="5">
    <source>
        <dbReference type="PIRSR" id="PIRSR005054-1"/>
    </source>
</evidence>
<dbReference type="NCBIfam" id="TIGR01877">
    <property type="entry name" value="cas_cas6"/>
    <property type="match status" value="1"/>
</dbReference>
<comment type="similarity">
    <text evidence="1 4">Belongs to the CRISPR-associated protein Cas6/Cse3/CasE family.</text>
</comment>
<dbReference type="InterPro" id="IPR010156">
    <property type="entry name" value="CRISPR-assoc_prot_Cas6"/>
</dbReference>
<evidence type="ECO:0000256" key="6">
    <source>
        <dbReference type="PIRSR" id="PIRSR005054-50"/>
    </source>
</evidence>
<feature type="active site" description="Proton acceptor" evidence="6">
    <location>
        <position position="28"/>
    </location>
</feature>
<dbReference type="Gene3D" id="3.30.70.1900">
    <property type="match status" value="1"/>
</dbReference>
<feature type="domain" description="CRISPR associated protein Cas6 C-terminal" evidence="7">
    <location>
        <begin position="121"/>
        <end position="242"/>
    </location>
</feature>
<evidence type="ECO:0000259" key="7">
    <source>
        <dbReference type="Pfam" id="PF01881"/>
    </source>
</evidence>